<proteinExistence type="predicted"/>
<dbReference type="SUPFAM" id="SSF56300">
    <property type="entry name" value="Metallo-dependent phosphatases"/>
    <property type="match status" value="1"/>
</dbReference>
<reference evidence="4" key="2">
    <citation type="journal article" date="2016" name="Sci. Rep.">
        <title>Dictyocaulus viviparus genome, variome and transcriptome elucidate lungworm biology and support future intervention.</title>
        <authorList>
            <person name="McNulty S.N."/>
            <person name="Strube C."/>
            <person name="Rosa B.A."/>
            <person name="Martin J.C."/>
            <person name="Tyagi R."/>
            <person name="Choi Y.J."/>
            <person name="Wang Q."/>
            <person name="Hallsworth Pepin K."/>
            <person name="Zhang X."/>
            <person name="Ozersky P."/>
            <person name="Wilson R.K."/>
            <person name="Sternberg P.W."/>
            <person name="Gasser R.B."/>
            <person name="Mitreva M."/>
        </authorList>
    </citation>
    <scope>NUCLEOTIDE SEQUENCE [LARGE SCALE GENOMIC DNA]</scope>
    <source>
        <strain evidence="4">HannoverDv2000</strain>
    </source>
</reference>
<keyword evidence="4" id="KW-1185">Reference proteome</keyword>
<dbReference type="GO" id="GO:0016020">
    <property type="term" value="C:membrane"/>
    <property type="evidence" value="ECO:0007669"/>
    <property type="project" value="GOC"/>
</dbReference>
<gene>
    <name evidence="3" type="ORF">DICVIV_06502</name>
</gene>
<sequence length="238" mass="27396">MQFRDEFFCVFRQLSERDPSQICGILLDYCADPTDETTRMDNHYTTQTKQIDYERIDIAHSHLLTASQNLRVLQLTDLHIDFEYQPNSEADCVMPVYCRQTAVCSYQCTDEKLAAMVGTLEIDYIMLSGDLINHVDWAYTVDGHIEVLKNISLLVYNYFSKIPTYSAVGNQEGVPVNSFLYLNPSDPDVAMSWIALELLKFKLSGESVHVLSHIPPGDSECLEGWARNYYRVIQRFYC</sequence>
<dbReference type="PANTHER" id="PTHR10340">
    <property type="entry name" value="SPHINGOMYELIN PHOSPHODIESTERASE"/>
    <property type="match status" value="1"/>
</dbReference>
<evidence type="ECO:0000256" key="2">
    <source>
        <dbReference type="ARBA" id="ARBA00023180"/>
    </source>
</evidence>
<dbReference type="EMBL" id="KN716308">
    <property type="protein sequence ID" value="KJH47426.1"/>
    <property type="molecule type" value="Genomic_DNA"/>
</dbReference>
<accession>A0A0D8XYI9</accession>
<dbReference type="GO" id="GO:0005764">
    <property type="term" value="C:lysosome"/>
    <property type="evidence" value="ECO:0007669"/>
    <property type="project" value="TreeGrafter"/>
</dbReference>
<dbReference type="PANTHER" id="PTHR10340:SF34">
    <property type="entry name" value="SPHINGOMYELIN PHOSPHODIESTERASE"/>
    <property type="match status" value="1"/>
</dbReference>
<evidence type="ECO:0000256" key="1">
    <source>
        <dbReference type="ARBA" id="ARBA00022801"/>
    </source>
</evidence>
<dbReference type="Proteomes" id="UP000053766">
    <property type="component" value="Unassembled WGS sequence"/>
</dbReference>
<protein>
    <submittedName>
        <fullName evidence="3">Uncharacterized protein</fullName>
    </submittedName>
</protein>
<organism evidence="3 4">
    <name type="scientific">Dictyocaulus viviparus</name>
    <name type="common">Bovine lungworm</name>
    <dbReference type="NCBI Taxonomy" id="29172"/>
    <lineage>
        <taxon>Eukaryota</taxon>
        <taxon>Metazoa</taxon>
        <taxon>Ecdysozoa</taxon>
        <taxon>Nematoda</taxon>
        <taxon>Chromadorea</taxon>
        <taxon>Rhabditida</taxon>
        <taxon>Rhabditina</taxon>
        <taxon>Rhabditomorpha</taxon>
        <taxon>Strongyloidea</taxon>
        <taxon>Metastrongylidae</taxon>
        <taxon>Dictyocaulus</taxon>
    </lineage>
</organism>
<dbReference type="GO" id="GO:0005615">
    <property type="term" value="C:extracellular space"/>
    <property type="evidence" value="ECO:0007669"/>
    <property type="project" value="TreeGrafter"/>
</dbReference>
<keyword evidence="1" id="KW-0378">Hydrolase</keyword>
<dbReference type="GO" id="GO:0006685">
    <property type="term" value="P:sphingomyelin catabolic process"/>
    <property type="evidence" value="ECO:0007669"/>
    <property type="project" value="TreeGrafter"/>
</dbReference>
<dbReference type="OrthoDB" id="282973at2759"/>
<evidence type="ECO:0000313" key="3">
    <source>
        <dbReference type="EMBL" id="KJH47426.1"/>
    </source>
</evidence>
<keyword evidence="2" id="KW-0325">Glycoprotein</keyword>
<evidence type="ECO:0000313" key="4">
    <source>
        <dbReference type="Proteomes" id="UP000053766"/>
    </source>
</evidence>
<name>A0A0D8XYI9_DICVI</name>
<reference evidence="3 4" key="1">
    <citation type="submission" date="2013-11" db="EMBL/GenBank/DDBJ databases">
        <title>Draft genome of the bovine lungworm Dictyocaulus viviparus.</title>
        <authorList>
            <person name="Mitreva M."/>
        </authorList>
    </citation>
    <scope>NUCLEOTIDE SEQUENCE [LARGE SCALE GENOMIC DNA]</scope>
    <source>
        <strain evidence="3 4">HannoverDv2000</strain>
    </source>
</reference>
<dbReference type="GO" id="GO:0061750">
    <property type="term" value="F:acid sphingomyelin phosphodiesterase activity"/>
    <property type="evidence" value="ECO:0007669"/>
    <property type="project" value="TreeGrafter"/>
</dbReference>
<dbReference type="GO" id="GO:0046513">
    <property type="term" value="P:ceramide biosynthetic process"/>
    <property type="evidence" value="ECO:0007669"/>
    <property type="project" value="TreeGrafter"/>
</dbReference>
<dbReference type="InterPro" id="IPR029052">
    <property type="entry name" value="Metallo-depent_PP-like"/>
</dbReference>
<dbReference type="STRING" id="29172.A0A0D8XYI9"/>
<dbReference type="AlphaFoldDB" id="A0A0D8XYI9"/>